<feature type="compositionally biased region" description="Basic residues" evidence="8">
    <location>
        <begin position="899"/>
        <end position="912"/>
    </location>
</feature>
<keyword evidence="6" id="KW-0472">Membrane</keyword>
<dbReference type="Gene3D" id="1.25.10.10">
    <property type="entry name" value="Leucine-rich Repeat Variant"/>
    <property type="match status" value="1"/>
</dbReference>
<evidence type="ECO:0000313" key="10">
    <source>
        <dbReference type="EMBL" id="KAH7296484.1"/>
    </source>
</evidence>
<dbReference type="InterPro" id="IPR016024">
    <property type="entry name" value="ARM-type_fold"/>
</dbReference>
<evidence type="ECO:0000256" key="7">
    <source>
        <dbReference type="PIRNR" id="PIRNR037092"/>
    </source>
</evidence>
<gene>
    <name evidence="10" type="ORF">KP509_26G024900</name>
</gene>
<feature type="compositionally biased region" description="Low complexity" evidence="8">
    <location>
        <begin position="882"/>
        <end position="894"/>
    </location>
</feature>
<evidence type="ECO:0000256" key="3">
    <source>
        <dbReference type="ARBA" id="ARBA00022448"/>
    </source>
</evidence>
<comment type="function">
    <text evidence="7">Part of the AP-3 complex, an adaptor-related complex which seems to be clathrin-associated. The complex is associated with the Golgi region as well as more peripheral structures. It facilitates the budding of vesicles from the Golgi membrane and may be directly involved in trafficking to the vacuole. It also function in maintaining the identity of lytic vacuoles and in regulating the transition between storage and lytic vacuoles.</text>
</comment>
<reference evidence="10" key="1">
    <citation type="submission" date="2021-08" db="EMBL/GenBank/DDBJ databases">
        <title>WGS assembly of Ceratopteris richardii.</title>
        <authorList>
            <person name="Marchant D.B."/>
            <person name="Chen G."/>
            <person name="Jenkins J."/>
            <person name="Shu S."/>
            <person name="Leebens-Mack J."/>
            <person name="Grimwood J."/>
            <person name="Schmutz J."/>
            <person name="Soltis P."/>
            <person name="Soltis D."/>
            <person name="Chen Z.-H."/>
        </authorList>
    </citation>
    <scope>NUCLEOTIDE SEQUENCE</scope>
    <source>
        <strain evidence="10">Whitten #5841</strain>
        <tissue evidence="10">Leaf</tissue>
    </source>
</reference>
<evidence type="ECO:0000256" key="4">
    <source>
        <dbReference type="ARBA" id="ARBA00022737"/>
    </source>
</evidence>
<proteinExistence type="inferred from homology"/>
<keyword evidence="3 7" id="KW-0813">Transport</keyword>
<dbReference type="GO" id="GO:0005794">
    <property type="term" value="C:Golgi apparatus"/>
    <property type="evidence" value="ECO:0007669"/>
    <property type="project" value="UniProtKB-SubCell"/>
</dbReference>
<keyword evidence="4" id="KW-0677">Repeat</keyword>
<comment type="subcellular location">
    <subcellularLocation>
        <location evidence="1">Endomembrane system</location>
    </subcellularLocation>
    <subcellularLocation>
        <location evidence="7">Golgi apparatus</location>
    </subcellularLocation>
</comment>
<comment type="subunit">
    <text evidence="7">Adaptor protein complex 3 (AP-3) is a heterotetramer.</text>
</comment>
<dbReference type="InterPro" id="IPR017105">
    <property type="entry name" value="AP3_complex_dsu"/>
</dbReference>
<organism evidence="10 11">
    <name type="scientific">Ceratopteris richardii</name>
    <name type="common">Triangle waterfern</name>
    <dbReference type="NCBI Taxonomy" id="49495"/>
    <lineage>
        <taxon>Eukaryota</taxon>
        <taxon>Viridiplantae</taxon>
        <taxon>Streptophyta</taxon>
        <taxon>Embryophyta</taxon>
        <taxon>Tracheophyta</taxon>
        <taxon>Polypodiopsida</taxon>
        <taxon>Polypodiidae</taxon>
        <taxon>Polypodiales</taxon>
        <taxon>Pteridineae</taxon>
        <taxon>Pteridaceae</taxon>
        <taxon>Parkerioideae</taxon>
        <taxon>Ceratopteris</taxon>
    </lineage>
</organism>
<keyword evidence="11" id="KW-1185">Reference proteome</keyword>
<evidence type="ECO:0000256" key="8">
    <source>
        <dbReference type="SAM" id="MobiDB-lite"/>
    </source>
</evidence>
<dbReference type="GO" id="GO:0006896">
    <property type="term" value="P:Golgi to vacuole transport"/>
    <property type="evidence" value="ECO:0007669"/>
    <property type="project" value="TreeGrafter"/>
</dbReference>
<sequence length="964" mass="107080">MASTIMESLFQRTLEDLVKGLRVQMIGESRYIASHLEEIRKEIKSTDPHTKIVALQKLTYIHMIGGIDMDWAAFHVVEAMSMSKFAHKKIGYLAASLSFHDGTDVLLLITNQLRKDLGSNNEYESGLALECLSIIATPDLAQQLTPDVFSLLASGRVYVRSRASVVIFKLFTKYPDAVRIACKRLVEKLEDTDPKVLSATISVFCEMALKDPASCIPLAPEFYRLLTEPRDNWLLIKVVKIFGLLLPLEPRLSRKVAEPLCEIMRHTTAKSLLLECIRAVTVGLPDHGEGLKLAVQKLKELLMENDPNLKYLGLQALAALMPAHSWAVAENKSIIIRGLNDDDYNIQLASLQLILGMVSEDNLIDTVHVLLQYAERSEVSFCNEVIGSILTTCSRGVYELVSDFTWYTSILGRVSRIRDSAHGKEIERQFVDIGLRVKEVRPDLLAVARGILLDSTLLECPPLYRVLSAAAWIAGEYVEFSHNAIELIEALLQPRIRLLPPAIQAVYLHSVLKVFIYSAYTSLKGVYNEGLPAEQLFSEKDEESTPLSQHLLLIESEVKEVDKAGIVSEEQLEVNMTDDASMHSISIDSQKDIMEGPSLGSECEQFKRLFELIESNVGPMIEHSDVEVQERACNLLGLAKALKEALIISEGIPVFSQSSSMDNALEIVSFLRSVFGKELGPVSAFAQSRVAVPEGLVLMKNLDNLDGMFCDDEVKEKSLTPEFKTREWEVGPKSAESAPDTDSKHGESSSLLAQHRQRHGTYYLPVEKDITAENGYPPPQIVQQDIPSTSSAADDIMKLAEQSLTWSKPRQTKQRPVIVRLDDGDEDLILSSKVKRDAKDNLISSALKDVLVSGKGKPSMKFTSKEDGKSLFRSQQHDHNAVVEVNSNVSVNSEEATKKSGKRHGKHRHKTRSTSMSIKDTAGPCLNQSQGDSHNSHSGQKSRHKSRTPTAIIPQPDVIPDFLS</sequence>
<dbReference type="PANTHER" id="PTHR22781:SF12">
    <property type="entry name" value="AP-3 COMPLEX SUBUNIT DELTA-1"/>
    <property type="match status" value="1"/>
</dbReference>
<dbReference type="InterPro" id="IPR002553">
    <property type="entry name" value="Clathrin/coatomer_adapt-like_N"/>
</dbReference>
<dbReference type="GO" id="GO:0006623">
    <property type="term" value="P:protein targeting to vacuole"/>
    <property type="evidence" value="ECO:0007669"/>
    <property type="project" value="TreeGrafter"/>
</dbReference>
<dbReference type="InterPro" id="IPR011989">
    <property type="entry name" value="ARM-like"/>
</dbReference>
<dbReference type="EMBL" id="CM035431">
    <property type="protein sequence ID" value="KAH7296484.1"/>
    <property type="molecule type" value="Genomic_DNA"/>
</dbReference>
<protein>
    <recommendedName>
        <fullName evidence="7">AP-3 complex subunit delta</fullName>
    </recommendedName>
</protein>
<feature type="region of interest" description="Disordered" evidence="8">
    <location>
        <begin position="855"/>
        <end position="964"/>
    </location>
</feature>
<evidence type="ECO:0000256" key="5">
    <source>
        <dbReference type="ARBA" id="ARBA00022927"/>
    </source>
</evidence>
<comment type="caution">
    <text evidence="10">The sequence shown here is derived from an EMBL/GenBank/DDBJ whole genome shotgun (WGS) entry which is preliminary data.</text>
</comment>
<dbReference type="SUPFAM" id="SSF48371">
    <property type="entry name" value="ARM repeat"/>
    <property type="match status" value="1"/>
</dbReference>
<feature type="compositionally biased region" description="Basic and acidic residues" evidence="8">
    <location>
        <begin position="863"/>
        <end position="881"/>
    </location>
</feature>
<name>A0A8T2RKY3_CERRI</name>
<evidence type="ECO:0000313" key="11">
    <source>
        <dbReference type="Proteomes" id="UP000825935"/>
    </source>
</evidence>
<feature type="compositionally biased region" description="Polar residues" evidence="8">
    <location>
        <begin position="926"/>
        <end position="939"/>
    </location>
</feature>
<dbReference type="AlphaFoldDB" id="A0A8T2RKY3"/>
<evidence type="ECO:0000256" key="1">
    <source>
        <dbReference type="ARBA" id="ARBA00004308"/>
    </source>
</evidence>
<dbReference type="OMA" id="FIGMIKH"/>
<comment type="similarity">
    <text evidence="2 7">Belongs to the adaptor complexes large subunit family.</text>
</comment>
<evidence type="ECO:0000256" key="2">
    <source>
        <dbReference type="ARBA" id="ARBA00006613"/>
    </source>
</evidence>
<keyword evidence="5 7" id="KW-0653">Protein transport</keyword>
<evidence type="ECO:0000256" key="6">
    <source>
        <dbReference type="ARBA" id="ARBA00023136"/>
    </source>
</evidence>
<feature type="domain" description="Clathrin/coatomer adaptor adaptin-like N-terminal" evidence="9">
    <location>
        <begin position="29"/>
        <end position="515"/>
    </location>
</feature>
<evidence type="ECO:0000259" key="9">
    <source>
        <dbReference type="Pfam" id="PF01602"/>
    </source>
</evidence>
<dbReference type="PIRSF" id="PIRSF037092">
    <property type="entry name" value="AP3_complex_delta"/>
    <property type="match status" value="1"/>
</dbReference>
<dbReference type="Pfam" id="PF01602">
    <property type="entry name" value="Adaptin_N"/>
    <property type="match status" value="1"/>
</dbReference>
<accession>A0A8T2RKY3</accession>
<feature type="region of interest" description="Disordered" evidence="8">
    <location>
        <begin position="723"/>
        <end position="754"/>
    </location>
</feature>
<dbReference type="GO" id="GO:0030123">
    <property type="term" value="C:AP-3 adaptor complex"/>
    <property type="evidence" value="ECO:0007669"/>
    <property type="project" value="InterPro"/>
</dbReference>
<keyword evidence="7" id="KW-0333">Golgi apparatus</keyword>
<dbReference type="OrthoDB" id="10264595at2759"/>
<dbReference type="Proteomes" id="UP000825935">
    <property type="component" value="Chromosome 26"/>
</dbReference>
<dbReference type="GO" id="GO:0010008">
    <property type="term" value="C:endosome membrane"/>
    <property type="evidence" value="ECO:0007669"/>
    <property type="project" value="TreeGrafter"/>
</dbReference>
<dbReference type="PANTHER" id="PTHR22781">
    <property type="entry name" value="DELTA ADAPTIN-RELATED"/>
    <property type="match status" value="1"/>
</dbReference>